<organismHost>
    <name type="scientific">Paramecium bursaria</name>
    <dbReference type="NCBI Taxonomy" id="74790"/>
</organismHost>
<evidence type="ECO:0000313" key="2">
    <source>
        <dbReference type="Proteomes" id="UP000204095"/>
    </source>
</evidence>
<organism evidence="1 2">
    <name type="scientific">Paramecium bursaria Chlorella virus FR483</name>
    <name type="common">PBCV-FR483</name>
    <dbReference type="NCBI Taxonomy" id="399781"/>
    <lineage>
        <taxon>Viruses</taxon>
        <taxon>Varidnaviria</taxon>
        <taxon>Bamfordvirae</taxon>
        <taxon>Nucleocytoviricota</taxon>
        <taxon>Megaviricetes</taxon>
        <taxon>Algavirales</taxon>
        <taxon>Phycodnaviridae</taxon>
        <taxon>Chlorovirus</taxon>
        <taxon>Chlorovirus conductrix</taxon>
        <taxon>Paramecium bursaria Chlorella virus A1</taxon>
    </lineage>
</organism>
<proteinExistence type="predicted"/>
<accession>A7J7A1</accession>
<dbReference type="GeneID" id="5469913"/>
<evidence type="ECO:0000313" key="1">
    <source>
        <dbReference type="EMBL" id="ABT15682.1"/>
    </source>
</evidence>
<protein>
    <submittedName>
        <fullName evidence="1">Uncharacterized protein n397L</fullName>
    </submittedName>
</protein>
<name>A7J7A1_PBCVF</name>
<dbReference type="RefSeq" id="YP_001426029.1">
    <property type="nucleotide sequence ID" value="NC_008603.1"/>
</dbReference>
<dbReference type="KEGG" id="vg:5469913"/>
<gene>
    <name evidence="1" type="primary">n397L</name>
    <name evidence="1" type="ORF">FR483_n397L</name>
</gene>
<dbReference type="Proteomes" id="UP000204095">
    <property type="component" value="Segment"/>
</dbReference>
<sequence length="70" mass="8274">MLLFCCRSPAVEELQWHYDFMCLISTEHLITAHQSRYSLVFLTWAEQFVIDVHVNTLMGLHHNISYAQPH</sequence>
<dbReference type="EMBL" id="DQ890022">
    <property type="protein sequence ID" value="ABT15682.1"/>
    <property type="molecule type" value="Genomic_DNA"/>
</dbReference>
<reference evidence="1 2" key="1">
    <citation type="journal article" date="2007" name="Virology">
        <title>Sequence and annotation of the 314-kb MT325 and the 321-kb FR483 viruses that infect Chlorella Pbi.</title>
        <authorList>
            <person name="Fitzgerald L.A."/>
            <person name="Graves M.V."/>
            <person name="Li X."/>
            <person name="Feldblyum T."/>
            <person name="Hartigan J."/>
            <person name="Van Etten J.L."/>
        </authorList>
    </citation>
    <scope>NUCLEOTIDE SEQUENCE [LARGE SCALE GENOMIC DNA]</scope>
    <source>
        <strain evidence="1 2">FR483</strain>
    </source>
</reference>